<proteinExistence type="predicted"/>
<evidence type="ECO:0000256" key="1">
    <source>
        <dbReference type="SAM" id="MobiDB-lite"/>
    </source>
</evidence>
<name>A0A9K3NKZ2_HELAN</name>
<reference evidence="2" key="2">
    <citation type="submission" date="2020-06" db="EMBL/GenBank/DDBJ databases">
        <title>Helianthus annuus Genome sequencing and assembly Release 2.</title>
        <authorList>
            <person name="Gouzy J."/>
            <person name="Langlade N."/>
            <person name="Munos S."/>
        </authorList>
    </citation>
    <scope>NUCLEOTIDE SEQUENCE</scope>
    <source>
        <tissue evidence="2">Leaves</tissue>
    </source>
</reference>
<comment type="caution">
    <text evidence="2">The sequence shown here is derived from an EMBL/GenBank/DDBJ whole genome shotgun (WGS) entry which is preliminary data.</text>
</comment>
<sequence>MVIDKRSSSSEQNHLSRKRQEVENGSELEKSTPEERSGFDGCGIQVKCSHQSQPDTVEL</sequence>
<feature type="region of interest" description="Disordered" evidence="1">
    <location>
        <begin position="1"/>
        <end position="59"/>
    </location>
</feature>
<accession>A0A9K3NKZ2</accession>
<feature type="compositionally biased region" description="Polar residues" evidence="1">
    <location>
        <begin position="48"/>
        <end position="59"/>
    </location>
</feature>
<evidence type="ECO:0000313" key="2">
    <source>
        <dbReference type="EMBL" id="KAF5804079.1"/>
    </source>
</evidence>
<protein>
    <submittedName>
        <fullName evidence="2">Uncharacterized protein</fullName>
    </submittedName>
</protein>
<organism evidence="2 3">
    <name type="scientific">Helianthus annuus</name>
    <name type="common">Common sunflower</name>
    <dbReference type="NCBI Taxonomy" id="4232"/>
    <lineage>
        <taxon>Eukaryota</taxon>
        <taxon>Viridiplantae</taxon>
        <taxon>Streptophyta</taxon>
        <taxon>Embryophyta</taxon>
        <taxon>Tracheophyta</taxon>
        <taxon>Spermatophyta</taxon>
        <taxon>Magnoliopsida</taxon>
        <taxon>eudicotyledons</taxon>
        <taxon>Gunneridae</taxon>
        <taxon>Pentapetalae</taxon>
        <taxon>asterids</taxon>
        <taxon>campanulids</taxon>
        <taxon>Asterales</taxon>
        <taxon>Asteraceae</taxon>
        <taxon>Asteroideae</taxon>
        <taxon>Heliantheae alliance</taxon>
        <taxon>Heliantheae</taxon>
        <taxon>Helianthus</taxon>
    </lineage>
</organism>
<keyword evidence="3" id="KW-1185">Reference proteome</keyword>
<feature type="compositionally biased region" description="Basic and acidic residues" evidence="1">
    <location>
        <begin position="18"/>
        <end position="38"/>
    </location>
</feature>
<dbReference type="EMBL" id="MNCJ02000320">
    <property type="protein sequence ID" value="KAF5804079.1"/>
    <property type="molecule type" value="Genomic_DNA"/>
</dbReference>
<dbReference type="Gramene" id="mRNA:HanXRQr2_Chr05g0193051">
    <property type="protein sequence ID" value="mRNA:HanXRQr2_Chr05g0193051"/>
    <property type="gene ID" value="HanXRQr2_Chr05g0193051"/>
</dbReference>
<reference evidence="2" key="1">
    <citation type="journal article" date="2017" name="Nature">
        <title>The sunflower genome provides insights into oil metabolism, flowering and Asterid evolution.</title>
        <authorList>
            <person name="Badouin H."/>
            <person name="Gouzy J."/>
            <person name="Grassa C.J."/>
            <person name="Murat F."/>
            <person name="Staton S.E."/>
            <person name="Cottret L."/>
            <person name="Lelandais-Briere C."/>
            <person name="Owens G.L."/>
            <person name="Carrere S."/>
            <person name="Mayjonade B."/>
            <person name="Legrand L."/>
            <person name="Gill N."/>
            <person name="Kane N.C."/>
            <person name="Bowers J.E."/>
            <person name="Hubner S."/>
            <person name="Bellec A."/>
            <person name="Berard A."/>
            <person name="Berges H."/>
            <person name="Blanchet N."/>
            <person name="Boniface M.C."/>
            <person name="Brunel D."/>
            <person name="Catrice O."/>
            <person name="Chaidir N."/>
            <person name="Claudel C."/>
            <person name="Donnadieu C."/>
            <person name="Faraut T."/>
            <person name="Fievet G."/>
            <person name="Helmstetter N."/>
            <person name="King M."/>
            <person name="Knapp S.J."/>
            <person name="Lai Z."/>
            <person name="Le Paslier M.C."/>
            <person name="Lippi Y."/>
            <person name="Lorenzon L."/>
            <person name="Mandel J.R."/>
            <person name="Marage G."/>
            <person name="Marchand G."/>
            <person name="Marquand E."/>
            <person name="Bret-Mestries E."/>
            <person name="Morien E."/>
            <person name="Nambeesan S."/>
            <person name="Nguyen T."/>
            <person name="Pegot-Espagnet P."/>
            <person name="Pouilly N."/>
            <person name="Raftis F."/>
            <person name="Sallet E."/>
            <person name="Schiex T."/>
            <person name="Thomas J."/>
            <person name="Vandecasteele C."/>
            <person name="Vares D."/>
            <person name="Vear F."/>
            <person name="Vautrin S."/>
            <person name="Crespi M."/>
            <person name="Mangin B."/>
            <person name="Burke J.M."/>
            <person name="Salse J."/>
            <person name="Munos S."/>
            <person name="Vincourt P."/>
            <person name="Rieseberg L.H."/>
            <person name="Langlade N.B."/>
        </authorList>
    </citation>
    <scope>NUCLEOTIDE SEQUENCE</scope>
    <source>
        <tissue evidence="2">Leaves</tissue>
    </source>
</reference>
<evidence type="ECO:0000313" key="3">
    <source>
        <dbReference type="Proteomes" id="UP000215914"/>
    </source>
</evidence>
<dbReference type="AlphaFoldDB" id="A0A9K3NKZ2"/>
<dbReference type="Proteomes" id="UP000215914">
    <property type="component" value="Unassembled WGS sequence"/>
</dbReference>
<gene>
    <name evidence="2" type="ORF">HanXRQr2_Chr05g0193051</name>
</gene>